<accession>A0A4R9K4Z6</accession>
<comment type="caution">
    <text evidence="3">The sequence shown here is derived from an EMBL/GenBank/DDBJ whole genome shotgun (WGS) entry which is preliminary data.</text>
</comment>
<feature type="domain" description="AraC effector-binding" evidence="2">
    <location>
        <begin position="30"/>
        <end position="183"/>
    </location>
</feature>
<dbReference type="InterPro" id="IPR029442">
    <property type="entry name" value="GyrI-like"/>
</dbReference>
<name>A0A4R9K4Z6_9LEPT</name>
<dbReference type="EMBL" id="RQGF01000028">
    <property type="protein sequence ID" value="TGL60608.1"/>
    <property type="molecule type" value="Genomic_DNA"/>
</dbReference>
<proteinExistence type="predicted"/>
<dbReference type="SMART" id="SM00871">
    <property type="entry name" value="AraC_E_bind"/>
    <property type="match status" value="1"/>
</dbReference>
<evidence type="ECO:0000313" key="4">
    <source>
        <dbReference type="Proteomes" id="UP000297762"/>
    </source>
</evidence>
<evidence type="ECO:0000256" key="1">
    <source>
        <dbReference type="SAM" id="Phobius"/>
    </source>
</evidence>
<dbReference type="InterPro" id="IPR011256">
    <property type="entry name" value="Reg_factor_effector_dom_sf"/>
</dbReference>
<dbReference type="PANTHER" id="PTHR15949">
    <property type="entry name" value="TESTIS-EXPRESSED PROTEIN 264"/>
    <property type="match status" value="1"/>
</dbReference>
<dbReference type="Gene3D" id="3.20.80.10">
    <property type="entry name" value="Regulatory factor, effector binding domain"/>
    <property type="match status" value="1"/>
</dbReference>
<protein>
    <submittedName>
        <fullName evidence="3">GyrI-like domain-containing protein</fullName>
    </submittedName>
</protein>
<keyword evidence="1" id="KW-0812">Transmembrane</keyword>
<reference evidence="3" key="1">
    <citation type="journal article" date="2019" name="PLoS Negl. Trop. Dis.">
        <title>Revisiting the worldwide diversity of Leptospira species in the environment.</title>
        <authorList>
            <person name="Vincent A.T."/>
            <person name="Schiettekatte O."/>
            <person name="Bourhy P."/>
            <person name="Veyrier F.J."/>
            <person name="Picardeau M."/>
        </authorList>
    </citation>
    <scope>NUCLEOTIDE SEQUENCE [LARGE SCALE GENOMIC DNA]</scope>
    <source>
        <strain evidence="3">201702455</strain>
    </source>
</reference>
<keyword evidence="4" id="KW-1185">Reference proteome</keyword>
<dbReference type="SUPFAM" id="SSF55136">
    <property type="entry name" value="Probable bacterial effector-binding domain"/>
    <property type="match status" value="1"/>
</dbReference>
<keyword evidence="1" id="KW-1133">Transmembrane helix</keyword>
<dbReference type="InterPro" id="IPR010499">
    <property type="entry name" value="AraC_E-bd"/>
</dbReference>
<dbReference type="OrthoDB" id="282744at2"/>
<evidence type="ECO:0000259" key="2">
    <source>
        <dbReference type="SMART" id="SM00871"/>
    </source>
</evidence>
<dbReference type="Proteomes" id="UP000297762">
    <property type="component" value="Unassembled WGS sequence"/>
</dbReference>
<dbReference type="Pfam" id="PF06445">
    <property type="entry name" value="GyrI-like"/>
    <property type="match status" value="1"/>
</dbReference>
<dbReference type="AlphaFoldDB" id="A0A4R9K4Z6"/>
<gene>
    <name evidence="3" type="ORF">EHQ64_12315</name>
</gene>
<evidence type="ECO:0000313" key="3">
    <source>
        <dbReference type="EMBL" id="TGL60608.1"/>
    </source>
</evidence>
<keyword evidence="1" id="KW-0472">Membrane</keyword>
<organism evidence="3 4">
    <name type="scientific">Leptospira sarikeiensis</name>
    <dbReference type="NCBI Taxonomy" id="2484943"/>
    <lineage>
        <taxon>Bacteria</taxon>
        <taxon>Pseudomonadati</taxon>
        <taxon>Spirochaetota</taxon>
        <taxon>Spirochaetia</taxon>
        <taxon>Leptospirales</taxon>
        <taxon>Leptospiraceae</taxon>
        <taxon>Leptospira</taxon>
    </lineage>
</organism>
<feature type="transmembrane region" description="Helical" evidence="1">
    <location>
        <begin position="6"/>
        <end position="24"/>
    </location>
</feature>
<dbReference type="PANTHER" id="PTHR15949:SF3">
    <property type="entry name" value="TESTIS-EXPRESSED PROTEIN 264"/>
    <property type="match status" value="1"/>
</dbReference>
<sequence>MKLKILLGIIVFLFVSGVGYFYYLGGFDKIQVKEEELGPYYVLSHDRVGNYRKVGDTFEAVQKEFSEKGFKNYKLFAIYKDDPNKIPEDQLRCEVGVLFEQPLAEVPTGFSLPLQYKTIEKKKYLSVDFPLKSFLSIFLGIAKVYPELMKACSDRGCDLNGKASMEIYEPVVEKKTKYLLPLD</sequence>